<evidence type="ECO:0000256" key="1">
    <source>
        <dbReference type="ARBA" id="ARBA00006739"/>
    </source>
</evidence>
<evidence type="ECO:0008006" key="8">
    <source>
        <dbReference type="Google" id="ProtNLM"/>
    </source>
</evidence>
<dbReference type="GO" id="GO:0016757">
    <property type="term" value="F:glycosyltransferase activity"/>
    <property type="evidence" value="ECO:0007669"/>
    <property type="project" value="UniProtKB-KW"/>
</dbReference>
<dbReference type="AlphaFoldDB" id="A0A1G6D696"/>
<accession>A0A1G6D696</accession>
<proteinExistence type="inferred from homology"/>
<dbReference type="PANTHER" id="PTHR43179:SF12">
    <property type="entry name" value="GALACTOFURANOSYLTRANSFERASE GLFT2"/>
    <property type="match status" value="1"/>
</dbReference>
<protein>
    <recommendedName>
        <fullName evidence="8">Glycosyl transferase family 2</fullName>
    </recommendedName>
</protein>
<dbReference type="CDD" id="cd00761">
    <property type="entry name" value="Glyco_tranf_GTA_type"/>
    <property type="match status" value="1"/>
</dbReference>
<name>A0A1G6D696_9HYPH</name>
<reference evidence="6 7" key="1">
    <citation type="submission" date="2016-10" db="EMBL/GenBank/DDBJ databases">
        <authorList>
            <person name="de Groot N.N."/>
        </authorList>
    </citation>
    <scope>NUCLEOTIDE SEQUENCE [LARGE SCALE GENOMIC DNA]</scope>
    <source>
        <strain evidence="6 7">ATCC 35022</strain>
    </source>
</reference>
<dbReference type="InterPro" id="IPR027791">
    <property type="entry name" value="Galactosyl_T_C"/>
</dbReference>
<dbReference type="InterPro" id="IPR029044">
    <property type="entry name" value="Nucleotide-diphossugar_trans"/>
</dbReference>
<dbReference type="Proteomes" id="UP000199071">
    <property type="component" value="Unassembled WGS sequence"/>
</dbReference>
<dbReference type="Pfam" id="PF00535">
    <property type="entry name" value="Glycos_transf_2"/>
    <property type="match status" value="1"/>
</dbReference>
<keyword evidence="3" id="KW-0808">Transferase</keyword>
<dbReference type="Pfam" id="PF02709">
    <property type="entry name" value="Glyco_transf_7C"/>
    <property type="match status" value="1"/>
</dbReference>
<evidence type="ECO:0000313" key="6">
    <source>
        <dbReference type="EMBL" id="SDB40677.1"/>
    </source>
</evidence>
<feature type="domain" description="Galactosyltransferase C-terminal" evidence="5">
    <location>
        <begin position="128"/>
        <end position="173"/>
    </location>
</feature>
<sequence>MADSPRYSIITTCKGRWHHLSESLPQLLAQPDSEVIVVDYACPDRTAERVAESHPEARVVRVRGVEGFNASRARNCGATEALGETLIFVDADVIISDRFVALVDATLGEGAYAKPHEPEVVLDNSYQGTCVVHRRHFDLVGGYDEVLTNYGGEDLELYERLAAARVESVFLDPAAFVRVIDHDHQDRGRYFDMSAERGFLIGKVYRVAKDAMVRLNGQFDIDPDLRQQLYDEVARLVGNMERMERKELSLEIKFPDDKTRGLHETWEFLRTVTVQVKLR</sequence>
<dbReference type="STRING" id="665467.SAMN02982931_03075"/>
<organism evidence="6 7">
    <name type="scientific">Bauldia litoralis</name>
    <dbReference type="NCBI Taxonomy" id="665467"/>
    <lineage>
        <taxon>Bacteria</taxon>
        <taxon>Pseudomonadati</taxon>
        <taxon>Pseudomonadota</taxon>
        <taxon>Alphaproteobacteria</taxon>
        <taxon>Hyphomicrobiales</taxon>
        <taxon>Kaistiaceae</taxon>
        <taxon>Bauldia</taxon>
    </lineage>
</organism>
<evidence type="ECO:0000256" key="2">
    <source>
        <dbReference type="ARBA" id="ARBA00022676"/>
    </source>
</evidence>
<keyword evidence="7" id="KW-1185">Reference proteome</keyword>
<evidence type="ECO:0000313" key="7">
    <source>
        <dbReference type="Proteomes" id="UP000199071"/>
    </source>
</evidence>
<dbReference type="Gene3D" id="3.90.550.10">
    <property type="entry name" value="Spore Coat Polysaccharide Biosynthesis Protein SpsA, Chain A"/>
    <property type="match status" value="1"/>
</dbReference>
<feature type="domain" description="Glycosyltransferase 2-like" evidence="4">
    <location>
        <begin position="8"/>
        <end position="100"/>
    </location>
</feature>
<gene>
    <name evidence="6" type="ORF">SAMN02982931_03075</name>
</gene>
<keyword evidence="2" id="KW-0328">Glycosyltransferase</keyword>
<evidence type="ECO:0000256" key="3">
    <source>
        <dbReference type="ARBA" id="ARBA00022679"/>
    </source>
</evidence>
<dbReference type="OrthoDB" id="9807795at2"/>
<evidence type="ECO:0000259" key="4">
    <source>
        <dbReference type="Pfam" id="PF00535"/>
    </source>
</evidence>
<comment type="similarity">
    <text evidence="1">Belongs to the glycosyltransferase 2 family.</text>
</comment>
<dbReference type="PANTHER" id="PTHR43179">
    <property type="entry name" value="RHAMNOSYLTRANSFERASE WBBL"/>
    <property type="match status" value="1"/>
</dbReference>
<dbReference type="RefSeq" id="WP_090877506.1">
    <property type="nucleotide sequence ID" value="NZ_FMXQ01000006.1"/>
</dbReference>
<dbReference type="SUPFAM" id="SSF53448">
    <property type="entry name" value="Nucleotide-diphospho-sugar transferases"/>
    <property type="match status" value="1"/>
</dbReference>
<dbReference type="InterPro" id="IPR001173">
    <property type="entry name" value="Glyco_trans_2-like"/>
</dbReference>
<evidence type="ECO:0000259" key="5">
    <source>
        <dbReference type="Pfam" id="PF02709"/>
    </source>
</evidence>
<dbReference type="EMBL" id="FMXQ01000006">
    <property type="protein sequence ID" value="SDB40677.1"/>
    <property type="molecule type" value="Genomic_DNA"/>
</dbReference>